<keyword evidence="2" id="KW-1185">Reference proteome</keyword>
<dbReference type="Proteomes" id="UP000664601">
    <property type="component" value="Unassembled WGS sequence"/>
</dbReference>
<evidence type="ECO:0000313" key="2">
    <source>
        <dbReference type="Proteomes" id="UP000664601"/>
    </source>
</evidence>
<dbReference type="EMBL" id="JAFREM010000030">
    <property type="protein sequence ID" value="MBO1308145.1"/>
    <property type="molecule type" value="Genomic_DNA"/>
</dbReference>
<protein>
    <submittedName>
        <fullName evidence="1">Uncharacterized protein</fullName>
    </submittedName>
</protein>
<organism evidence="1 2">
    <name type="scientific">Candidatus Enterococcus moelleringii</name>
    <dbReference type="NCBI Taxonomy" id="2815325"/>
    <lineage>
        <taxon>Bacteria</taxon>
        <taxon>Bacillati</taxon>
        <taxon>Bacillota</taxon>
        <taxon>Bacilli</taxon>
        <taxon>Lactobacillales</taxon>
        <taxon>Enterococcaceae</taxon>
        <taxon>Enterococcus</taxon>
    </lineage>
</organism>
<reference evidence="1 2" key="1">
    <citation type="submission" date="2021-03" db="EMBL/GenBank/DDBJ databases">
        <title>Enterococcal diversity collection.</title>
        <authorList>
            <person name="Gilmore M.S."/>
            <person name="Schwartzman J."/>
            <person name="Van Tyne D."/>
            <person name="Martin M."/>
            <person name="Earl A.M."/>
            <person name="Manson A.L."/>
            <person name="Straub T."/>
            <person name="Salamzade R."/>
            <person name="Saavedra J."/>
            <person name="Lebreton F."/>
            <person name="Prichula J."/>
            <person name="Schaufler K."/>
            <person name="Gaca A."/>
            <person name="Sgardioli B."/>
            <person name="Wagenaar J."/>
            <person name="Strong T."/>
        </authorList>
    </citation>
    <scope>NUCLEOTIDE SEQUENCE [LARGE SCALE GENOMIC DNA]</scope>
    <source>
        <strain evidence="1 2">669A</strain>
    </source>
</reference>
<name>A0ABS3LGE7_9ENTE</name>
<comment type="caution">
    <text evidence="1">The sequence shown here is derived from an EMBL/GenBank/DDBJ whole genome shotgun (WGS) entry which is preliminary data.</text>
</comment>
<dbReference type="RefSeq" id="WP_207675139.1">
    <property type="nucleotide sequence ID" value="NZ_JAFREM010000030.1"/>
</dbReference>
<accession>A0ABS3LGE7</accession>
<sequence length="215" mass="26052">MGRKIQTMGHHKIISEFRHLSGLTIAIDDCAYLAREFYKYGVEDYRIAFYEGNSYFTRYIPYYVELLPCWEYKQDYLIPLIFREMPDTQKMFQEPYRWRAFFKLLDWYLTYQPDKVLIDCQRRSGTRQVVDTAFLIFRLWEICDGAAFPIGNLNNLSEFQHWDHIFHLIDTGNSFRRTMDFNPERIEDLTQLEVIIAIIKMRYQAILERQGYQLN</sequence>
<proteinExistence type="predicted"/>
<evidence type="ECO:0000313" key="1">
    <source>
        <dbReference type="EMBL" id="MBO1308145.1"/>
    </source>
</evidence>
<gene>
    <name evidence="1" type="ORF">JZO70_18360</name>
</gene>